<dbReference type="OrthoDB" id="1913432at2"/>
<comment type="caution">
    <text evidence="2">The sequence shown here is derived from an EMBL/GenBank/DDBJ whole genome shotgun (WGS) entry which is preliminary data.</text>
</comment>
<keyword evidence="1" id="KW-1133">Transmembrane helix</keyword>
<name>A0A094YT73_ALKAL</name>
<keyword evidence="1" id="KW-0472">Membrane</keyword>
<dbReference type="AlphaFoldDB" id="A0A094YT73"/>
<keyword evidence="4" id="KW-1185">Reference proteome</keyword>
<protein>
    <recommendedName>
        <fullName evidence="6">ABC-2 transporter permease</fullName>
    </recommendedName>
</protein>
<dbReference type="EMBL" id="JALP01000098">
    <property type="protein sequence ID" value="THG91009.1"/>
    <property type="molecule type" value="Genomic_DNA"/>
</dbReference>
<evidence type="ECO:0008006" key="6">
    <source>
        <dbReference type="Google" id="ProtNLM"/>
    </source>
</evidence>
<dbReference type="eggNOG" id="ENOG502Z88E">
    <property type="taxonomic scope" value="Bacteria"/>
</dbReference>
<reference evidence="2 4" key="1">
    <citation type="journal article" date="2014" name="Genome Announc.">
        <title>Draft Genome Sequence of Bacillus alcalophilus AV1934, a Classic Alkaliphile Isolated from Human Feces in 1934.</title>
        <authorList>
            <person name="Attie O."/>
            <person name="Jayaprakash A."/>
            <person name="Shah H."/>
            <person name="Paulsen I.T."/>
            <person name="Morino M."/>
            <person name="Takahashi Y."/>
            <person name="Narumi I."/>
            <person name="Sachidanandam R."/>
            <person name="Satoh K."/>
            <person name="Ito M."/>
            <person name="Krulwich T.A."/>
        </authorList>
    </citation>
    <scope>NUCLEOTIDE SEQUENCE [LARGE SCALE GENOMIC DNA]</scope>
    <source>
        <strain evidence="2 4">AV1934</strain>
    </source>
</reference>
<dbReference type="PANTHER" id="PTHR41309">
    <property type="entry name" value="MEMBRANE PROTEIN-RELATED"/>
    <property type="match status" value="1"/>
</dbReference>
<evidence type="ECO:0000313" key="5">
    <source>
        <dbReference type="Proteomes" id="UP000297014"/>
    </source>
</evidence>
<proteinExistence type="predicted"/>
<dbReference type="Proteomes" id="UP000297014">
    <property type="component" value="Unassembled WGS sequence"/>
</dbReference>
<feature type="transmembrane region" description="Helical" evidence="1">
    <location>
        <begin position="76"/>
        <end position="97"/>
    </location>
</feature>
<evidence type="ECO:0000313" key="2">
    <source>
        <dbReference type="EMBL" id="KGA96667.1"/>
    </source>
</evidence>
<dbReference type="EMBL" id="ALPT02000051">
    <property type="protein sequence ID" value="KGA96667.1"/>
    <property type="molecule type" value="Genomic_DNA"/>
</dbReference>
<evidence type="ECO:0000256" key="1">
    <source>
        <dbReference type="SAM" id="Phobius"/>
    </source>
</evidence>
<dbReference type="RefSeq" id="WP_003321413.1">
    <property type="nucleotide sequence ID" value="NZ_ALPT02000051.1"/>
</dbReference>
<organism evidence="2 4">
    <name type="scientific">Alkalihalobacillus alcalophilus ATCC 27647 = CGMCC 1.3604</name>
    <dbReference type="NCBI Taxonomy" id="1218173"/>
    <lineage>
        <taxon>Bacteria</taxon>
        <taxon>Bacillati</taxon>
        <taxon>Bacillota</taxon>
        <taxon>Bacilli</taxon>
        <taxon>Bacillales</taxon>
        <taxon>Bacillaceae</taxon>
        <taxon>Alkalihalobacillus</taxon>
    </lineage>
</organism>
<sequence length="204" mass="23454">MLNLLKKDLLLQKKQFIIYPIILGAYIYAGLHPYFIFMVISTIFITSSFYNDEKDKAHLLLNSMPYTRKEIVSSKYVSALLFPILVIPVCYIGQQFVSYNQMLLDFRTIIFSFVMIILFSAATMPLCFKFTHRQLTVAGVVLFVGIFAIAEFLPAATITSILDGISFLIKMSAIELFTIIVPLSVLVYFISWLLSIRIYQRRML</sequence>
<gene>
    <name evidence="3" type="ORF">AJ85_07710</name>
    <name evidence="2" type="ORF">BALCAV_0214930</name>
</gene>
<evidence type="ECO:0000313" key="3">
    <source>
        <dbReference type="EMBL" id="THG91009.1"/>
    </source>
</evidence>
<reference evidence="3 5" key="2">
    <citation type="submission" date="2014-01" db="EMBL/GenBank/DDBJ databases">
        <title>Draft genome sequencing of Bacillus alcalophilus CGMCC 1.3604.</title>
        <authorList>
            <person name="Yang J."/>
            <person name="Diao L."/>
            <person name="Yang S."/>
        </authorList>
    </citation>
    <scope>NUCLEOTIDE SEQUENCE [LARGE SCALE GENOMIC DNA]</scope>
    <source>
        <strain evidence="3 5">CGMCC 1.3604</strain>
    </source>
</reference>
<dbReference type="STRING" id="1218173.BALCAV_0214930"/>
<dbReference type="Proteomes" id="UP000002754">
    <property type="component" value="Unassembled WGS sequence"/>
</dbReference>
<feature type="transmembrane region" description="Helical" evidence="1">
    <location>
        <begin position="109"/>
        <end position="128"/>
    </location>
</feature>
<dbReference type="Pfam" id="PF13346">
    <property type="entry name" value="ABC2_membrane_5"/>
    <property type="match status" value="1"/>
</dbReference>
<dbReference type="InterPro" id="IPR025699">
    <property type="entry name" value="ABC2_memb-like"/>
</dbReference>
<feature type="transmembrane region" description="Helical" evidence="1">
    <location>
        <begin position="135"/>
        <end position="156"/>
    </location>
</feature>
<feature type="transmembrane region" description="Helical" evidence="1">
    <location>
        <begin position="16"/>
        <end position="46"/>
    </location>
</feature>
<accession>A0A094YT73</accession>
<feature type="transmembrane region" description="Helical" evidence="1">
    <location>
        <begin position="176"/>
        <end position="199"/>
    </location>
</feature>
<dbReference type="PANTHER" id="PTHR41309:SF2">
    <property type="entry name" value="MEMBRANE PROTEIN"/>
    <property type="match status" value="1"/>
</dbReference>
<keyword evidence="1" id="KW-0812">Transmembrane</keyword>
<evidence type="ECO:0000313" key="4">
    <source>
        <dbReference type="Proteomes" id="UP000002754"/>
    </source>
</evidence>